<gene>
    <name evidence="2" type="ORF">HHJ67_06730</name>
    <name evidence="3" type="ORF">NCTC11820_01166</name>
</gene>
<dbReference type="EMBL" id="JABCUI010000003">
    <property type="protein sequence ID" value="NMW87448.1"/>
    <property type="molecule type" value="Genomic_DNA"/>
</dbReference>
<evidence type="ECO:0000313" key="2">
    <source>
        <dbReference type="EMBL" id="NMW87448.1"/>
    </source>
</evidence>
<organism evidence="3 4">
    <name type="scientific">Mobiluncus curtisii</name>
    <dbReference type="NCBI Taxonomy" id="2051"/>
    <lineage>
        <taxon>Bacteria</taxon>
        <taxon>Bacillati</taxon>
        <taxon>Actinomycetota</taxon>
        <taxon>Actinomycetes</taxon>
        <taxon>Actinomycetales</taxon>
        <taxon>Actinomycetaceae</taxon>
        <taxon>Mobiluncus</taxon>
    </lineage>
</organism>
<keyword evidence="1" id="KW-0472">Membrane</keyword>
<proteinExistence type="predicted"/>
<accession>A0A2X2YAH0</accession>
<feature type="transmembrane region" description="Helical" evidence="1">
    <location>
        <begin position="6"/>
        <end position="23"/>
    </location>
</feature>
<feature type="transmembrane region" description="Helical" evidence="1">
    <location>
        <begin position="35"/>
        <end position="52"/>
    </location>
</feature>
<reference evidence="2 5" key="2">
    <citation type="submission" date="2020-04" db="EMBL/GenBank/DDBJ databases">
        <title>Antimicrobial susceptibility and clonality of vaginal-derived multi-drug resistant Mobiluncus isolates in China.</title>
        <authorList>
            <person name="Zhang X."/>
        </authorList>
    </citation>
    <scope>NUCLEOTIDE SEQUENCE [LARGE SCALE GENOMIC DNA]</scope>
    <source>
        <strain evidence="2 5">19</strain>
    </source>
</reference>
<evidence type="ECO:0000256" key="1">
    <source>
        <dbReference type="SAM" id="Phobius"/>
    </source>
</evidence>
<reference evidence="3 4" key="1">
    <citation type="submission" date="2018-06" db="EMBL/GenBank/DDBJ databases">
        <authorList>
            <consortium name="Pathogen Informatics"/>
            <person name="Doyle S."/>
        </authorList>
    </citation>
    <scope>NUCLEOTIDE SEQUENCE [LARGE SCALE GENOMIC DNA]</scope>
    <source>
        <strain evidence="3 4">NCTC11820</strain>
    </source>
</reference>
<evidence type="ECO:0000313" key="5">
    <source>
        <dbReference type="Proteomes" id="UP000553981"/>
    </source>
</evidence>
<evidence type="ECO:0000313" key="3">
    <source>
        <dbReference type="EMBL" id="SQB64812.1"/>
    </source>
</evidence>
<name>A0A2X2YAH0_9ACTO</name>
<evidence type="ECO:0000313" key="4">
    <source>
        <dbReference type="Proteomes" id="UP000250245"/>
    </source>
</evidence>
<dbReference type="GeneID" id="55565540"/>
<protein>
    <submittedName>
        <fullName evidence="3">Uncharacterized protein</fullName>
    </submittedName>
</protein>
<dbReference type="Proteomes" id="UP000553981">
    <property type="component" value="Unassembled WGS sequence"/>
</dbReference>
<keyword evidence="1" id="KW-1133">Transmembrane helix</keyword>
<dbReference type="AlphaFoldDB" id="A0A2X2YAH0"/>
<feature type="transmembrane region" description="Helical" evidence="1">
    <location>
        <begin position="58"/>
        <end position="77"/>
    </location>
</feature>
<sequence>MPDVIAYLFIGLGVLSGLSMIVFRNKTNGTAQIWTVLLALAIIIALAVLNLLQVLNPLSNVAIICISLGAIVSVFSGKSSN</sequence>
<dbReference type="Proteomes" id="UP000250245">
    <property type="component" value="Unassembled WGS sequence"/>
</dbReference>
<dbReference type="EMBL" id="UASJ01000001">
    <property type="protein sequence ID" value="SQB64812.1"/>
    <property type="molecule type" value="Genomic_DNA"/>
</dbReference>
<keyword evidence="1" id="KW-0812">Transmembrane</keyword>
<dbReference type="RefSeq" id="WP_004007057.1">
    <property type="nucleotide sequence ID" value="NZ_CAMYEK010000010.1"/>
</dbReference>